<evidence type="ECO:0000313" key="2">
    <source>
        <dbReference type="EMBL" id="KAH3812228.1"/>
    </source>
</evidence>
<dbReference type="EMBL" id="JAIWYP010000006">
    <property type="protein sequence ID" value="KAH3812228.1"/>
    <property type="molecule type" value="Genomic_DNA"/>
</dbReference>
<accession>A0A9D4G844</accession>
<reference evidence="2" key="2">
    <citation type="submission" date="2020-11" db="EMBL/GenBank/DDBJ databases">
        <authorList>
            <person name="McCartney M.A."/>
            <person name="Auch B."/>
            <person name="Kono T."/>
            <person name="Mallez S."/>
            <person name="Becker A."/>
            <person name="Gohl D.M."/>
            <person name="Silverstein K.A.T."/>
            <person name="Koren S."/>
            <person name="Bechman K.B."/>
            <person name="Herman A."/>
            <person name="Abrahante J.E."/>
            <person name="Garbe J."/>
        </authorList>
    </citation>
    <scope>NUCLEOTIDE SEQUENCE</scope>
    <source>
        <strain evidence="2">Duluth1</strain>
        <tissue evidence="2">Whole animal</tissue>
    </source>
</reference>
<evidence type="ECO:0000259" key="1">
    <source>
        <dbReference type="Pfam" id="PF25431"/>
    </source>
</evidence>
<comment type="caution">
    <text evidence="2">The sequence shown here is derived from an EMBL/GenBank/DDBJ whole genome shotgun (WGS) entry which is preliminary data.</text>
</comment>
<gene>
    <name evidence="2" type="ORF">DPMN_140652</name>
</gene>
<keyword evidence="3" id="KW-1185">Reference proteome</keyword>
<evidence type="ECO:0000313" key="3">
    <source>
        <dbReference type="Proteomes" id="UP000828390"/>
    </source>
</evidence>
<organism evidence="2 3">
    <name type="scientific">Dreissena polymorpha</name>
    <name type="common">Zebra mussel</name>
    <name type="synonym">Mytilus polymorpha</name>
    <dbReference type="NCBI Taxonomy" id="45954"/>
    <lineage>
        <taxon>Eukaryota</taxon>
        <taxon>Metazoa</taxon>
        <taxon>Spiralia</taxon>
        <taxon>Lophotrochozoa</taxon>
        <taxon>Mollusca</taxon>
        <taxon>Bivalvia</taxon>
        <taxon>Autobranchia</taxon>
        <taxon>Heteroconchia</taxon>
        <taxon>Euheterodonta</taxon>
        <taxon>Imparidentia</taxon>
        <taxon>Neoheterodontei</taxon>
        <taxon>Myida</taxon>
        <taxon>Dreissenoidea</taxon>
        <taxon>Dreissenidae</taxon>
        <taxon>Dreissena</taxon>
    </lineage>
</organism>
<proteinExistence type="predicted"/>
<protein>
    <recommendedName>
        <fullName evidence="1">C17orf113 probable zinc finger domain-containing protein</fullName>
    </recommendedName>
</protein>
<sequence length="155" mass="17235">MPNPNLQRKMIKKYGTIELYRYATLYIKQRTLTLNTLHITTNATPYNSFYPIYFLSIGGFRPQTPALSIVVNNCVPVKFNLAKSTSSLGKVSAIVANQSPLTFGFDDVNGVMTCSVCQQFSRDKDKNAFVKGTTFLRVDGIKAHEVSESHSGNQS</sequence>
<dbReference type="InterPro" id="IPR057456">
    <property type="entry name" value="Znf_C17orf113"/>
</dbReference>
<dbReference type="Pfam" id="PF25431">
    <property type="entry name" value="zf-C17orf113"/>
    <property type="match status" value="1"/>
</dbReference>
<feature type="domain" description="C17orf113 probable zinc finger" evidence="1">
    <location>
        <begin position="105"/>
        <end position="150"/>
    </location>
</feature>
<dbReference type="Proteomes" id="UP000828390">
    <property type="component" value="Unassembled WGS sequence"/>
</dbReference>
<reference evidence="2" key="1">
    <citation type="journal article" date="2019" name="bioRxiv">
        <title>The Genome of the Zebra Mussel, Dreissena polymorpha: A Resource for Invasive Species Research.</title>
        <authorList>
            <person name="McCartney M.A."/>
            <person name="Auch B."/>
            <person name="Kono T."/>
            <person name="Mallez S."/>
            <person name="Zhang Y."/>
            <person name="Obille A."/>
            <person name="Becker A."/>
            <person name="Abrahante J.E."/>
            <person name="Garbe J."/>
            <person name="Badalamenti J.P."/>
            <person name="Herman A."/>
            <person name="Mangelson H."/>
            <person name="Liachko I."/>
            <person name="Sullivan S."/>
            <person name="Sone E.D."/>
            <person name="Koren S."/>
            <person name="Silverstein K.A.T."/>
            <person name="Beckman K.B."/>
            <person name="Gohl D.M."/>
        </authorList>
    </citation>
    <scope>NUCLEOTIDE SEQUENCE</scope>
    <source>
        <strain evidence="2">Duluth1</strain>
        <tissue evidence="2">Whole animal</tissue>
    </source>
</reference>
<dbReference type="AlphaFoldDB" id="A0A9D4G844"/>
<name>A0A9D4G844_DREPO</name>